<comment type="caution">
    <text evidence="5">The sequence shown here is derived from an EMBL/GenBank/DDBJ whole genome shotgun (WGS) entry which is preliminary data.</text>
</comment>
<gene>
    <name evidence="5" type="ORF">EV670_3441</name>
</gene>
<dbReference type="InterPro" id="IPR039424">
    <property type="entry name" value="SBP_5"/>
</dbReference>
<name>A0A4Q7VDC2_9BURK</name>
<sequence>MSIVRRLGRLAALVLLASGAGVGLPAHAGGTLTVCTDGSPEGFDTVQYESIVTGDATVGIYEQLLHFKPGGSEVEPGLAERWEVSADGLAYTLHLRRGVSFHGTAWFKPSREFDADDVLWSINRVNDKKHPAHGVARNGYVYWAGMQMPSLIASLEKLDRHTVRFRLTRPEAPFLANLAMAAIGTVYSAEYGEQLLKAGKLEQLNTLPIGTGPFAFRSYQKGAAIRYVAHPKHWAGPPQVEQLVYAITPDPNVRAQRVKAGECLVGIGMKRESIGGFASRPEIRIERSQPLQTSMISPNTERPFLSDRRFRQALRLAFDARTFVESVYGGLARPAGSFLPPGMWSFDATLQPRFDPEAARKLVQASGYDGRELTIFINSGGSYDGRRAGELLQADWARIGVKLRLRLMEGGELLQRAGRGEHDLVMFAFYSDNGDPDNFFTPNLSCAAFEGGGNKSRWCNPVFDRLLDEARRSNDPRHRSALYVKAQRIVFDEVALIPTVHAQLVTALNRRVQGFGPNPFGTVDLRGLRLN</sequence>
<dbReference type="CDD" id="cd08493">
    <property type="entry name" value="PBP2_DppA_like"/>
    <property type="match status" value="1"/>
</dbReference>
<accession>A0A4Q7VDC2</accession>
<dbReference type="GO" id="GO:0030288">
    <property type="term" value="C:outer membrane-bounded periplasmic space"/>
    <property type="evidence" value="ECO:0007669"/>
    <property type="project" value="TreeGrafter"/>
</dbReference>
<dbReference type="PIRSF" id="PIRSF002741">
    <property type="entry name" value="MppA"/>
    <property type="match status" value="1"/>
</dbReference>
<dbReference type="PANTHER" id="PTHR30290">
    <property type="entry name" value="PERIPLASMIC BINDING COMPONENT OF ABC TRANSPORTER"/>
    <property type="match status" value="1"/>
</dbReference>
<evidence type="ECO:0000256" key="1">
    <source>
        <dbReference type="ARBA" id="ARBA00005695"/>
    </source>
</evidence>
<dbReference type="InterPro" id="IPR023765">
    <property type="entry name" value="SBP_5_CS"/>
</dbReference>
<dbReference type="Proteomes" id="UP000293671">
    <property type="component" value="Unassembled WGS sequence"/>
</dbReference>
<dbReference type="RefSeq" id="WP_242617024.1">
    <property type="nucleotide sequence ID" value="NZ_SHKP01000008.1"/>
</dbReference>
<dbReference type="SUPFAM" id="SSF53850">
    <property type="entry name" value="Periplasmic binding protein-like II"/>
    <property type="match status" value="1"/>
</dbReference>
<evidence type="ECO:0000313" key="6">
    <source>
        <dbReference type="Proteomes" id="UP000293671"/>
    </source>
</evidence>
<dbReference type="GO" id="GO:0042938">
    <property type="term" value="P:dipeptide transport"/>
    <property type="evidence" value="ECO:0007669"/>
    <property type="project" value="TreeGrafter"/>
</dbReference>
<dbReference type="PANTHER" id="PTHR30290:SF38">
    <property type="entry name" value="D,D-DIPEPTIDE-BINDING PERIPLASMIC PROTEIN DDPA-RELATED"/>
    <property type="match status" value="1"/>
</dbReference>
<reference evidence="5 6" key="1">
    <citation type="submission" date="2019-02" db="EMBL/GenBank/DDBJ databases">
        <title>Genomic Encyclopedia of Type Strains, Phase IV (KMG-IV): sequencing the most valuable type-strain genomes for metagenomic binning, comparative biology and taxonomic classification.</title>
        <authorList>
            <person name="Goeker M."/>
        </authorList>
    </citation>
    <scope>NUCLEOTIDE SEQUENCE [LARGE SCALE GENOMIC DNA]</scope>
    <source>
        <strain evidence="5 6">DSM 19570</strain>
    </source>
</reference>
<dbReference type="Gene3D" id="3.90.76.10">
    <property type="entry name" value="Dipeptide-binding Protein, Domain 1"/>
    <property type="match status" value="1"/>
</dbReference>
<evidence type="ECO:0000256" key="2">
    <source>
        <dbReference type="ARBA" id="ARBA00022729"/>
    </source>
</evidence>
<dbReference type="EMBL" id="SHKP01000008">
    <property type="protein sequence ID" value="RZT93884.1"/>
    <property type="molecule type" value="Genomic_DNA"/>
</dbReference>
<dbReference type="GO" id="GO:0043190">
    <property type="term" value="C:ATP-binding cassette (ABC) transporter complex"/>
    <property type="evidence" value="ECO:0007669"/>
    <property type="project" value="InterPro"/>
</dbReference>
<dbReference type="InterPro" id="IPR000914">
    <property type="entry name" value="SBP_5_dom"/>
</dbReference>
<feature type="signal peptide" evidence="3">
    <location>
        <begin position="1"/>
        <end position="28"/>
    </location>
</feature>
<dbReference type="AlphaFoldDB" id="A0A4Q7VDC2"/>
<organism evidence="5 6">
    <name type="scientific">Rivibacter subsaxonicus</name>
    <dbReference type="NCBI Taxonomy" id="457575"/>
    <lineage>
        <taxon>Bacteria</taxon>
        <taxon>Pseudomonadati</taxon>
        <taxon>Pseudomonadota</taxon>
        <taxon>Betaproteobacteria</taxon>
        <taxon>Burkholderiales</taxon>
        <taxon>Rivibacter</taxon>
    </lineage>
</organism>
<keyword evidence="2 3" id="KW-0732">Signal</keyword>
<dbReference type="GO" id="GO:1904680">
    <property type="term" value="F:peptide transmembrane transporter activity"/>
    <property type="evidence" value="ECO:0007669"/>
    <property type="project" value="TreeGrafter"/>
</dbReference>
<dbReference type="PROSITE" id="PS01040">
    <property type="entry name" value="SBP_BACTERIAL_5"/>
    <property type="match status" value="1"/>
</dbReference>
<keyword evidence="6" id="KW-1185">Reference proteome</keyword>
<comment type="similarity">
    <text evidence="1">Belongs to the bacterial solute-binding protein 5 family.</text>
</comment>
<dbReference type="InterPro" id="IPR030678">
    <property type="entry name" value="Peptide/Ni-bd"/>
</dbReference>
<feature type="domain" description="Solute-binding protein family 5" evidence="4">
    <location>
        <begin position="73"/>
        <end position="448"/>
    </location>
</feature>
<dbReference type="Gene3D" id="3.10.105.10">
    <property type="entry name" value="Dipeptide-binding Protein, Domain 3"/>
    <property type="match status" value="1"/>
</dbReference>
<dbReference type="Gene3D" id="3.40.190.10">
    <property type="entry name" value="Periplasmic binding protein-like II"/>
    <property type="match status" value="1"/>
</dbReference>
<feature type="chain" id="PRO_5020443149" evidence="3">
    <location>
        <begin position="29"/>
        <end position="531"/>
    </location>
</feature>
<dbReference type="Pfam" id="PF00496">
    <property type="entry name" value="SBP_bac_5"/>
    <property type="match status" value="1"/>
</dbReference>
<evidence type="ECO:0000313" key="5">
    <source>
        <dbReference type="EMBL" id="RZT93884.1"/>
    </source>
</evidence>
<proteinExistence type="inferred from homology"/>
<protein>
    <submittedName>
        <fullName evidence="5">Dipeptide transport system substrate-binding protein</fullName>
    </submittedName>
</protein>
<evidence type="ECO:0000259" key="4">
    <source>
        <dbReference type="Pfam" id="PF00496"/>
    </source>
</evidence>
<evidence type="ECO:0000256" key="3">
    <source>
        <dbReference type="SAM" id="SignalP"/>
    </source>
</evidence>